<dbReference type="Proteomes" id="UP000199515">
    <property type="component" value="Unassembled WGS sequence"/>
</dbReference>
<evidence type="ECO:0000313" key="3">
    <source>
        <dbReference type="EMBL" id="SDZ23729.1"/>
    </source>
</evidence>
<accession>A0A1H3RFK7</accession>
<dbReference type="InterPro" id="IPR037293">
    <property type="entry name" value="Gal_Oxidase_central_sf"/>
</dbReference>
<keyword evidence="2" id="KW-0677">Repeat</keyword>
<dbReference type="AlphaFoldDB" id="A0A1H3RFK7"/>
<evidence type="ECO:0000256" key="2">
    <source>
        <dbReference type="ARBA" id="ARBA00022737"/>
    </source>
</evidence>
<dbReference type="InterPro" id="IPR015915">
    <property type="entry name" value="Kelch-typ_b-propeller"/>
</dbReference>
<evidence type="ECO:0000256" key="1">
    <source>
        <dbReference type="ARBA" id="ARBA00022441"/>
    </source>
</evidence>
<keyword evidence="4" id="KW-1185">Reference proteome</keyword>
<name>A0A1H3RFK7_9PSEU</name>
<evidence type="ECO:0000313" key="4">
    <source>
        <dbReference type="Proteomes" id="UP000199515"/>
    </source>
</evidence>
<dbReference type="STRING" id="589385.SAMN05421504_11125"/>
<reference evidence="3 4" key="1">
    <citation type="submission" date="2016-10" db="EMBL/GenBank/DDBJ databases">
        <authorList>
            <person name="de Groot N.N."/>
        </authorList>
    </citation>
    <scope>NUCLEOTIDE SEQUENCE [LARGE SCALE GENOMIC DNA]</scope>
    <source>
        <strain evidence="3 4">CPCC 202699</strain>
    </source>
</reference>
<dbReference type="PANTHER" id="PTHR46344">
    <property type="entry name" value="OS02G0202900 PROTEIN"/>
    <property type="match status" value="1"/>
</dbReference>
<gene>
    <name evidence="3" type="ORF">SAMN05421504_11125</name>
</gene>
<proteinExistence type="predicted"/>
<dbReference type="Gene3D" id="2.130.10.80">
    <property type="entry name" value="Galactose oxidase/kelch, beta-propeller"/>
    <property type="match status" value="3"/>
</dbReference>
<dbReference type="RefSeq" id="WP_091297654.1">
    <property type="nucleotide sequence ID" value="NZ_FNON01000011.1"/>
</dbReference>
<sequence>MTFPMRAALGAADRPAAPAAAAAGVGGWTPAAGKLPAPAYWGQPDGAAVLLDKVDDKRYLLLAGGENGKRDALGNSTLYDVDAGTCTPTSPLWTARRLHTITKLDSGKVLVTGGIAGPLSLPATPITSAEIYDPVARKWTPVASMNEARYSHSATKLPDGRVLVAGGCALRSPQTHRALRTAEIYDPGTDQWTPTKDPMIDARFGHPAVLLTKNNKVLLAGGIVSAGIGQYAPLGYCELFDVATGTWAPTGSLASPRKGHQATQLKDGTVLVSGGDIATTMSGWSFYPYSQQSCERYHPDTGAWAPDTDMPWGRSHHRAVCLESGKVLVIGGTDDGTFDAGFPNATLYDPAAKTWTDTAGMTVGRWVPAAAVLPGDKVAVAGGIVRSGASAPTIGEDLLTDTVEVFTP</sequence>
<dbReference type="Gene3D" id="2.120.10.80">
    <property type="entry name" value="Kelch-type beta propeller"/>
    <property type="match status" value="1"/>
</dbReference>
<organism evidence="3 4">
    <name type="scientific">Amycolatopsis xylanica</name>
    <dbReference type="NCBI Taxonomy" id="589385"/>
    <lineage>
        <taxon>Bacteria</taxon>
        <taxon>Bacillati</taxon>
        <taxon>Actinomycetota</taxon>
        <taxon>Actinomycetes</taxon>
        <taxon>Pseudonocardiales</taxon>
        <taxon>Pseudonocardiaceae</taxon>
        <taxon>Amycolatopsis</taxon>
    </lineage>
</organism>
<dbReference type="InterPro" id="IPR006652">
    <property type="entry name" value="Kelch_1"/>
</dbReference>
<dbReference type="EMBL" id="FNON01000011">
    <property type="protein sequence ID" value="SDZ23729.1"/>
    <property type="molecule type" value="Genomic_DNA"/>
</dbReference>
<dbReference type="PANTHER" id="PTHR46344:SF27">
    <property type="entry name" value="KELCH REPEAT SUPERFAMILY PROTEIN"/>
    <property type="match status" value="1"/>
</dbReference>
<protein>
    <submittedName>
        <fullName evidence="3">Galactose oxidase, central domain</fullName>
    </submittedName>
</protein>
<keyword evidence="1" id="KW-0880">Kelch repeat</keyword>
<dbReference type="OrthoDB" id="535891at2"/>
<dbReference type="SUPFAM" id="SSF117281">
    <property type="entry name" value="Kelch motif"/>
    <property type="match status" value="2"/>
</dbReference>
<dbReference type="Pfam" id="PF01344">
    <property type="entry name" value="Kelch_1"/>
    <property type="match status" value="2"/>
</dbReference>
<dbReference type="SMART" id="SM00612">
    <property type="entry name" value="Kelch"/>
    <property type="match status" value="4"/>
</dbReference>